<dbReference type="Pfam" id="PF00615">
    <property type="entry name" value="RGS"/>
    <property type="match status" value="1"/>
</dbReference>
<dbReference type="OrthoDB" id="196547at2759"/>
<comment type="caution">
    <text evidence="3">The sequence shown here is derived from an EMBL/GenBank/DDBJ whole genome shotgun (WGS) entry which is preliminary data.</text>
</comment>
<feature type="region of interest" description="Disordered" evidence="1">
    <location>
        <begin position="108"/>
        <end position="143"/>
    </location>
</feature>
<evidence type="ECO:0000313" key="3">
    <source>
        <dbReference type="EMBL" id="PRP82808.1"/>
    </source>
</evidence>
<dbReference type="InterPro" id="IPR044926">
    <property type="entry name" value="RGS_subdomain_2"/>
</dbReference>
<dbReference type="SUPFAM" id="SSF48097">
    <property type="entry name" value="Regulator of G-protein signaling, RGS"/>
    <property type="match status" value="1"/>
</dbReference>
<feature type="compositionally biased region" description="Low complexity" evidence="1">
    <location>
        <begin position="116"/>
        <end position="140"/>
    </location>
</feature>
<evidence type="ECO:0000256" key="1">
    <source>
        <dbReference type="SAM" id="MobiDB-lite"/>
    </source>
</evidence>
<dbReference type="InterPro" id="IPR016137">
    <property type="entry name" value="RGS"/>
</dbReference>
<dbReference type="InterPro" id="IPR036305">
    <property type="entry name" value="RGS_sf"/>
</dbReference>
<name>A0A2P6NFT6_9EUKA</name>
<gene>
    <name evidence="3" type="ORF">PROFUN_10023</name>
</gene>
<keyword evidence="4" id="KW-1185">Reference proteome</keyword>
<proteinExistence type="predicted"/>
<dbReference type="EMBL" id="MDYQ01000095">
    <property type="protein sequence ID" value="PRP82808.1"/>
    <property type="molecule type" value="Genomic_DNA"/>
</dbReference>
<dbReference type="STRING" id="1890364.A0A2P6NFT6"/>
<dbReference type="AlphaFoldDB" id="A0A2P6NFT6"/>
<accession>A0A2P6NFT6</accession>
<dbReference type="PANTHER" id="PTHR10845">
    <property type="entry name" value="REGULATOR OF G PROTEIN SIGNALING"/>
    <property type="match status" value="1"/>
</dbReference>
<reference evidence="3 4" key="1">
    <citation type="journal article" date="2018" name="Genome Biol. Evol.">
        <title>Multiple Roots of Fruiting Body Formation in Amoebozoa.</title>
        <authorList>
            <person name="Hillmann F."/>
            <person name="Forbes G."/>
            <person name="Novohradska S."/>
            <person name="Ferling I."/>
            <person name="Riege K."/>
            <person name="Groth M."/>
            <person name="Westermann M."/>
            <person name="Marz M."/>
            <person name="Spaller T."/>
            <person name="Winckler T."/>
            <person name="Schaap P."/>
            <person name="Glockner G."/>
        </authorList>
    </citation>
    <scope>NUCLEOTIDE SEQUENCE [LARGE SCALE GENOMIC DNA]</scope>
    <source>
        <strain evidence="3 4">Jena</strain>
    </source>
</reference>
<protein>
    <recommendedName>
        <fullName evidence="2">RGS domain-containing protein</fullName>
    </recommendedName>
</protein>
<organism evidence="3 4">
    <name type="scientific">Planoprotostelium fungivorum</name>
    <dbReference type="NCBI Taxonomy" id="1890364"/>
    <lineage>
        <taxon>Eukaryota</taxon>
        <taxon>Amoebozoa</taxon>
        <taxon>Evosea</taxon>
        <taxon>Variosea</taxon>
        <taxon>Cavosteliida</taxon>
        <taxon>Cavosteliaceae</taxon>
        <taxon>Planoprotostelium</taxon>
    </lineage>
</organism>
<dbReference type="Gene3D" id="1.10.167.10">
    <property type="entry name" value="Regulator of G-protein Signalling 4, domain 2"/>
    <property type="match status" value="1"/>
</dbReference>
<dbReference type="SMART" id="SM00315">
    <property type="entry name" value="RGS"/>
    <property type="match status" value="1"/>
</dbReference>
<dbReference type="PROSITE" id="PS50132">
    <property type="entry name" value="RGS"/>
    <property type="match status" value="1"/>
</dbReference>
<dbReference type="InParanoid" id="A0A2P6NFT6"/>
<dbReference type="CDD" id="cd07440">
    <property type="entry name" value="RGS"/>
    <property type="match status" value="1"/>
</dbReference>
<dbReference type="Proteomes" id="UP000241769">
    <property type="component" value="Unassembled WGS sequence"/>
</dbReference>
<evidence type="ECO:0000313" key="4">
    <source>
        <dbReference type="Proteomes" id="UP000241769"/>
    </source>
</evidence>
<sequence length="455" mass="51100">MSALCGDSASFFLKYLGLRRGLRGCAARRKGDTRAAQDLVFLCPCIWITNFFVVHIPVVGREAPLFGLKYKKFCLIDCSSQTPHITSGTMSVISGPITKERALTALGHSRSSYRDSPTNSPKSSSPNSLANSSNNPLSDSVDSDSREMDLLEALMIAHANILALQDKITPKSAPSPCVQEDLPSPYGTIGPLDQELKKILNHLECLQSFTKWCETRHCEENVHFWVDVEILRNIPTEKFKDQVEQVYERYFMGDEQSINIDSVSMLKLADEHRQRSLKTSSFDDMQEQVFRLLESDCTRKYLESNEYKIWREEYTMKKRKDMKASFFASIWKSPRPNGPSRLMARHTATETTNIERLFALRAASPGNEGTWVTHNWVDERRIFQGILSWCACAIKPGPESTVAVTKCSITSVTLQLPEGANLSSRRLAKAVYCSAAPSTHPRLRSLLSTLGLNTS</sequence>
<feature type="domain" description="RGS" evidence="2">
    <location>
        <begin position="195"/>
        <end position="307"/>
    </location>
</feature>
<evidence type="ECO:0000259" key="2">
    <source>
        <dbReference type="PROSITE" id="PS50132"/>
    </source>
</evidence>
<dbReference type="PANTHER" id="PTHR10845:SF192">
    <property type="entry name" value="DOUBLE HIT, ISOFORM B"/>
    <property type="match status" value="1"/>
</dbReference>